<evidence type="ECO:0000313" key="2">
    <source>
        <dbReference type="EMBL" id="MRX52525.1"/>
    </source>
</evidence>
<dbReference type="RefSeq" id="WP_070876135.1">
    <property type="nucleotide sequence ID" value="NZ_CAJFZX010000002.1"/>
</dbReference>
<keyword evidence="3" id="KW-1185">Reference proteome</keyword>
<feature type="domain" description="HD-GYP" evidence="1">
    <location>
        <begin position="1"/>
        <end position="61"/>
    </location>
</feature>
<comment type="caution">
    <text evidence="2">The sequence shown here is derived from an EMBL/GenBank/DDBJ whole genome shotgun (WGS) entry which is preliminary data.</text>
</comment>
<organism evidence="2 3">
    <name type="scientific">Metabacillus idriensis</name>
    <dbReference type="NCBI Taxonomy" id="324768"/>
    <lineage>
        <taxon>Bacteria</taxon>
        <taxon>Bacillati</taxon>
        <taxon>Bacillota</taxon>
        <taxon>Bacilli</taxon>
        <taxon>Bacillales</taxon>
        <taxon>Bacillaceae</taxon>
        <taxon>Metabacillus</taxon>
    </lineage>
</organism>
<dbReference type="Gene3D" id="1.10.3210.10">
    <property type="entry name" value="Hypothetical protein af1432"/>
    <property type="match status" value="1"/>
</dbReference>
<reference evidence="2 3" key="1">
    <citation type="submission" date="2019-11" db="EMBL/GenBank/DDBJ databases">
        <title>Bacillus idriensis genome.</title>
        <authorList>
            <person name="Konopka E.N."/>
            <person name="Newman J.D."/>
        </authorList>
    </citation>
    <scope>NUCLEOTIDE SEQUENCE [LARGE SCALE GENOMIC DNA]</scope>
    <source>
        <strain evidence="2 3">DSM 19097</strain>
    </source>
</reference>
<evidence type="ECO:0000313" key="3">
    <source>
        <dbReference type="Proteomes" id="UP000441585"/>
    </source>
</evidence>
<proteinExistence type="predicted"/>
<dbReference type="AlphaFoldDB" id="A0A6I2M372"/>
<dbReference type="Proteomes" id="UP000441585">
    <property type="component" value="Unassembled WGS sequence"/>
</dbReference>
<dbReference type="EMBL" id="WKKF01000001">
    <property type="protein sequence ID" value="MRX52525.1"/>
    <property type="molecule type" value="Genomic_DNA"/>
</dbReference>
<sequence length="61" mass="6973">MESKIVTVSDTYDAMTQDQVYRNALRADEAVSELKKWSGIHFDQEIVNTLISILQKEGKID</sequence>
<dbReference type="PROSITE" id="PS51832">
    <property type="entry name" value="HD_GYP"/>
    <property type="match status" value="1"/>
</dbReference>
<accession>A0A6I2M372</accession>
<evidence type="ECO:0000259" key="1">
    <source>
        <dbReference type="PROSITE" id="PS51832"/>
    </source>
</evidence>
<gene>
    <name evidence="2" type="ORF">GJU41_00960</name>
</gene>
<dbReference type="Pfam" id="PF13487">
    <property type="entry name" value="HD_5"/>
    <property type="match status" value="1"/>
</dbReference>
<name>A0A6I2M372_9BACI</name>
<dbReference type="SUPFAM" id="SSF109604">
    <property type="entry name" value="HD-domain/PDEase-like"/>
    <property type="match status" value="1"/>
</dbReference>
<dbReference type="InterPro" id="IPR037522">
    <property type="entry name" value="HD_GYP_dom"/>
</dbReference>
<dbReference type="PANTHER" id="PTHR43155">
    <property type="entry name" value="CYCLIC DI-GMP PHOSPHODIESTERASE PA4108-RELATED"/>
    <property type="match status" value="1"/>
</dbReference>
<protein>
    <recommendedName>
        <fullName evidence="1">HD-GYP domain-containing protein</fullName>
    </recommendedName>
</protein>